<dbReference type="FunFam" id="3.30.70.270:FF:000001">
    <property type="entry name" value="Diguanylate cyclase domain protein"/>
    <property type="match status" value="1"/>
</dbReference>
<dbReference type="Pfam" id="PF22588">
    <property type="entry name" value="dCache_1_like"/>
    <property type="match status" value="1"/>
</dbReference>
<dbReference type="InterPro" id="IPR050469">
    <property type="entry name" value="Diguanylate_Cyclase"/>
</dbReference>
<feature type="domain" description="GGDEF" evidence="4">
    <location>
        <begin position="368"/>
        <end position="506"/>
    </location>
</feature>
<dbReference type="PANTHER" id="PTHR45138">
    <property type="entry name" value="REGULATORY COMPONENTS OF SENSORY TRANSDUCTION SYSTEM"/>
    <property type="match status" value="1"/>
</dbReference>
<keyword evidence="6" id="KW-1185">Reference proteome</keyword>
<evidence type="ECO:0000256" key="1">
    <source>
        <dbReference type="ARBA" id="ARBA00012528"/>
    </source>
</evidence>
<evidence type="ECO:0000256" key="2">
    <source>
        <dbReference type="ARBA" id="ARBA00034247"/>
    </source>
</evidence>
<dbReference type="CDD" id="cd12915">
    <property type="entry name" value="PDC2_DGC_like"/>
    <property type="match status" value="1"/>
</dbReference>
<dbReference type="STRING" id="758825.SAMN02982985_00462"/>
<comment type="catalytic activity">
    <reaction evidence="2">
        <text>2 GTP = 3',3'-c-di-GMP + 2 diphosphate</text>
        <dbReference type="Rhea" id="RHEA:24898"/>
        <dbReference type="ChEBI" id="CHEBI:33019"/>
        <dbReference type="ChEBI" id="CHEBI:37565"/>
        <dbReference type="ChEBI" id="CHEBI:58805"/>
        <dbReference type="EC" id="2.7.7.65"/>
    </reaction>
</comment>
<evidence type="ECO:0000313" key="5">
    <source>
        <dbReference type="EMBL" id="SFL49249.1"/>
    </source>
</evidence>
<sequence length="521" mass="57622">MHRRFPIVFWARVFVGVVCLALVAIDGWRSWTARAERLLEMERATFNLARAMAQQADDSIKAADTSVAELVERIEVDGLGEAALARLHTRMVAQVANLPQLGGLFAYDEQGRWLVNSRPLLNATLNNADREYFRHHRSHPGRAAYVGLPVVSRSTGQWIIPVSRRIDKPDGGFGGVVLATVDLDHFRRFYQSLDVGRHGAVALFNNAGVLLLRRPFDDATIGQDLRGSNLYAAFMPQRLAGSASLLSPLDGQVRLNSYRPLQHYPLFVTAALSRDEMLAQWRRDTFLRSLGVLLLAAMLGLFGQRLVRQIGLRERAEGELRAARDALEQVNRTLERQAMQDGLTGLANRRQFDVTLGNEFSRAMRYQHLLAFVMVDVDYFKQYNDEYGHSKGDDCLRAVCAQIRAQTPKRPGDLTARYGGEELAILLPDTDLAGAHAVAERVRAAVEALQLPHAASPFGVVTISAGVATLMPQRDVHLAGMLVDAADQALYGAKSDGRNRVARAPVLARLATEPPPPPRTT</sequence>
<dbReference type="Gene3D" id="3.30.450.20">
    <property type="entry name" value="PAS domain"/>
    <property type="match status" value="2"/>
</dbReference>
<dbReference type="GO" id="GO:0052621">
    <property type="term" value="F:diguanylate cyclase activity"/>
    <property type="evidence" value="ECO:0007669"/>
    <property type="project" value="UniProtKB-EC"/>
</dbReference>
<name>A0A1I4I4K8_9BURK</name>
<dbReference type="SMART" id="SM00267">
    <property type="entry name" value="GGDEF"/>
    <property type="match status" value="1"/>
</dbReference>
<dbReference type="Proteomes" id="UP000199470">
    <property type="component" value="Unassembled WGS sequence"/>
</dbReference>
<dbReference type="CDD" id="cd12914">
    <property type="entry name" value="PDC1_DGC_like"/>
    <property type="match status" value="1"/>
</dbReference>
<reference evidence="5 6" key="1">
    <citation type="submission" date="2016-10" db="EMBL/GenBank/DDBJ databases">
        <authorList>
            <person name="de Groot N.N."/>
        </authorList>
    </citation>
    <scope>NUCLEOTIDE SEQUENCE [LARGE SCALE GENOMIC DNA]</scope>
    <source>
        <strain evidence="5 6">ATCC 43154</strain>
    </source>
</reference>
<dbReference type="GO" id="GO:0043709">
    <property type="term" value="P:cell adhesion involved in single-species biofilm formation"/>
    <property type="evidence" value="ECO:0007669"/>
    <property type="project" value="TreeGrafter"/>
</dbReference>
<dbReference type="InterPro" id="IPR043128">
    <property type="entry name" value="Rev_trsase/Diguanyl_cyclase"/>
</dbReference>
<dbReference type="Pfam" id="PF00990">
    <property type="entry name" value="GGDEF"/>
    <property type="match status" value="1"/>
</dbReference>
<dbReference type="CDD" id="cd01949">
    <property type="entry name" value="GGDEF"/>
    <property type="match status" value="1"/>
</dbReference>
<protein>
    <recommendedName>
        <fullName evidence="1">diguanylate cyclase</fullName>
        <ecNumber evidence="1">2.7.7.65</ecNumber>
    </recommendedName>
</protein>
<dbReference type="PANTHER" id="PTHR45138:SF9">
    <property type="entry name" value="DIGUANYLATE CYCLASE DGCM-RELATED"/>
    <property type="match status" value="1"/>
</dbReference>
<dbReference type="NCBIfam" id="TIGR00254">
    <property type="entry name" value="GGDEF"/>
    <property type="match status" value="1"/>
</dbReference>
<evidence type="ECO:0000313" key="6">
    <source>
        <dbReference type="Proteomes" id="UP000199470"/>
    </source>
</evidence>
<dbReference type="Gene3D" id="3.30.70.270">
    <property type="match status" value="1"/>
</dbReference>
<dbReference type="RefSeq" id="WP_093383061.1">
    <property type="nucleotide sequence ID" value="NZ_FOTW01000004.1"/>
</dbReference>
<accession>A0A1I4I4K8</accession>
<dbReference type="EMBL" id="FOTW01000004">
    <property type="protein sequence ID" value="SFL49249.1"/>
    <property type="molecule type" value="Genomic_DNA"/>
</dbReference>
<evidence type="ECO:0000259" key="4">
    <source>
        <dbReference type="PROSITE" id="PS50887"/>
    </source>
</evidence>
<evidence type="ECO:0000256" key="3">
    <source>
        <dbReference type="SAM" id="Coils"/>
    </source>
</evidence>
<proteinExistence type="predicted"/>
<dbReference type="EC" id="2.7.7.65" evidence="1"/>
<feature type="coiled-coil region" evidence="3">
    <location>
        <begin position="313"/>
        <end position="340"/>
    </location>
</feature>
<organism evidence="5 6">
    <name type="scientific">Rugamonas rubra</name>
    <dbReference type="NCBI Taxonomy" id="758825"/>
    <lineage>
        <taxon>Bacteria</taxon>
        <taxon>Pseudomonadati</taxon>
        <taxon>Pseudomonadota</taxon>
        <taxon>Betaproteobacteria</taxon>
        <taxon>Burkholderiales</taxon>
        <taxon>Oxalobacteraceae</taxon>
        <taxon>Telluria group</taxon>
        <taxon>Rugamonas</taxon>
    </lineage>
</organism>
<keyword evidence="3" id="KW-0175">Coiled coil</keyword>
<dbReference type="GO" id="GO:0005886">
    <property type="term" value="C:plasma membrane"/>
    <property type="evidence" value="ECO:0007669"/>
    <property type="project" value="TreeGrafter"/>
</dbReference>
<dbReference type="GO" id="GO:1902201">
    <property type="term" value="P:negative regulation of bacterial-type flagellum-dependent cell motility"/>
    <property type="evidence" value="ECO:0007669"/>
    <property type="project" value="TreeGrafter"/>
</dbReference>
<dbReference type="OrthoDB" id="9813903at2"/>
<dbReference type="InterPro" id="IPR054327">
    <property type="entry name" value="His-kinase-like_sensor"/>
</dbReference>
<dbReference type="AlphaFoldDB" id="A0A1I4I4K8"/>
<dbReference type="SUPFAM" id="SSF55073">
    <property type="entry name" value="Nucleotide cyclase"/>
    <property type="match status" value="1"/>
</dbReference>
<dbReference type="PROSITE" id="PS50887">
    <property type="entry name" value="GGDEF"/>
    <property type="match status" value="1"/>
</dbReference>
<dbReference type="InterPro" id="IPR029787">
    <property type="entry name" value="Nucleotide_cyclase"/>
</dbReference>
<dbReference type="InterPro" id="IPR000160">
    <property type="entry name" value="GGDEF_dom"/>
</dbReference>
<gene>
    <name evidence="5" type="ORF">SAMN02982985_00462</name>
</gene>